<sequence length="115" mass="11898">MKNLLIASTLAVLAASAIVSTASAQNAAGGPNGGSRGDKGPSSTDGGRGDPSNCVPGALCRPTMKKVVALGEGCGCTVKKVRIGGRISYIQDCYYFDVKANLERYCQPWQRTSAN</sequence>
<dbReference type="Proteomes" id="UP000246352">
    <property type="component" value="Unassembled WGS sequence"/>
</dbReference>
<feature type="chain" id="PRO_5016314665" evidence="2">
    <location>
        <begin position="25"/>
        <end position="115"/>
    </location>
</feature>
<evidence type="ECO:0000256" key="2">
    <source>
        <dbReference type="SAM" id="SignalP"/>
    </source>
</evidence>
<dbReference type="EMBL" id="QGTR01000002">
    <property type="protein sequence ID" value="PWW01816.1"/>
    <property type="molecule type" value="Genomic_DNA"/>
</dbReference>
<evidence type="ECO:0000313" key="4">
    <source>
        <dbReference type="Proteomes" id="UP000246352"/>
    </source>
</evidence>
<proteinExistence type="predicted"/>
<dbReference type="AlphaFoldDB" id="A0A317PM47"/>
<feature type="region of interest" description="Disordered" evidence="1">
    <location>
        <begin position="24"/>
        <end position="52"/>
    </location>
</feature>
<evidence type="ECO:0000256" key="1">
    <source>
        <dbReference type="SAM" id="MobiDB-lite"/>
    </source>
</evidence>
<keyword evidence="2" id="KW-0732">Signal</keyword>
<dbReference type="RefSeq" id="WP_146215567.1">
    <property type="nucleotide sequence ID" value="NZ_QGTR01000002.1"/>
</dbReference>
<keyword evidence="4" id="KW-1185">Reference proteome</keyword>
<reference evidence="3 4" key="1">
    <citation type="submission" date="2018-05" db="EMBL/GenBank/DDBJ databases">
        <title>Genomic Encyclopedia of Type Strains, Phase IV (KMG-IV): sequencing the most valuable type-strain genomes for metagenomic binning, comparative biology and taxonomic classification.</title>
        <authorList>
            <person name="Goeker M."/>
        </authorList>
    </citation>
    <scope>NUCLEOTIDE SEQUENCE [LARGE SCALE GENOMIC DNA]</scope>
    <source>
        <strain evidence="3 4">DSM 16791</strain>
    </source>
</reference>
<organism evidence="3 4">
    <name type="scientific">Hoeflea marina</name>
    <dbReference type="NCBI Taxonomy" id="274592"/>
    <lineage>
        <taxon>Bacteria</taxon>
        <taxon>Pseudomonadati</taxon>
        <taxon>Pseudomonadota</taxon>
        <taxon>Alphaproteobacteria</taxon>
        <taxon>Hyphomicrobiales</taxon>
        <taxon>Rhizobiaceae</taxon>
        <taxon>Hoeflea</taxon>
    </lineage>
</organism>
<name>A0A317PM47_9HYPH</name>
<gene>
    <name evidence="3" type="ORF">DFR52_102480</name>
</gene>
<accession>A0A317PM47</accession>
<protein>
    <submittedName>
        <fullName evidence="3">Uncharacterized protein</fullName>
    </submittedName>
</protein>
<feature type="signal peptide" evidence="2">
    <location>
        <begin position="1"/>
        <end position="24"/>
    </location>
</feature>
<comment type="caution">
    <text evidence="3">The sequence shown here is derived from an EMBL/GenBank/DDBJ whole genome shotgun (WGS) entry which is preliminary data.</text>
</comment>
<evidence type="ECO:0000313" key="3">
    <source>
        <dbReference type="EMBL" id="PWW01816.1"/>
    </source>
</evidence>